<sequence>MYPHSPPPLVPAPTQIVEQISQLLCRISTWPEETLHTPSSQLQRPWSCINPRGHIFHQQISQASSHEDFPTCCCPCCIHIYLLQSGFQQEYDILPILYLHEHILLARLELDYTSLMFHGIQLPSKVA</sequence>
<accession>A0AAQ3MEF8</accession>
<dbReference type="EMBL" id="CP144690">
    <property type="protein sequence ID" value="WVY89522.1"/>
    <property type="molecule type" value="Genomic_DNA"/>
</dbReference>
<keyword evidence="2" id="KW-1185">Reference proteome</keyword>
<proteinExistence type="predicted"/>
<evidence type="ECO:0000313" key="2">
    <source>
        <dbReference type="Proteomes" id="UP001374535"/>
    </source>
</evidence>
<evidence type="ECO:0000313" key="1">
    <source>
        <dbReference type="EMBL" id="WVY89522.1"/>
    </source>
</evidence>
<reference evidence="1 2" key="1">
    <citation type="journal article" date="2023" name="Life. Sci Alliance">
        <title>Evolutionary insights into 3D genome organization and epigenetic landscape of Vigna mungo.</title>
        <authorList>
            <person name="Junaid A."/>
            <person name="Singh B."/>
            <person name="Bhatia S."/>
        </authorList>
    </citation>
    <scope>NUCLEOTIDE SEQUENCE [LARGE SCALE GENOMIC DNA]</scope>
    <source>
        <strain evidence="1">Urdbean</strain>
    </source>
</reference>
<name>A0AAQ3MEF8_VIGMU</name>
<dbReference type="AlphaFoldDB" id="A0AAQ3MEF8"/>
<gene>
    <name evidence="1" type="ORF">V8G54_035036</name>
</gene>
<organism evidence="1 2">
    <name type="scientific">Vigna mungo</name>
    <name type="common">Black gram</name>
    <name type="synonym">Phaseolus mungo</name>
    <dbReference type="NCBI Taxonomy" id="3915"/>
    <lineage>
        <taxon>Eukaryota</taxon>
        <taxon>Viridiplantae</taxon>
        <taxon>Streptophyta</taxon>
        <taxon>Embryophyta</taxon>
        <taxon>Tracheophyta</taxon>
        <taxon>Spermatophyta</taxon>
        <taxon>Magnoliopsida</taxon>
        <taxon>eudicotyledons</taxon>
        <taxon>Gunneridae</taxon>
        <taxon>Pentapetalae</taxon>
        <taxon>rosids</taxon>
        <taxon>fabids</taxon>
        <taxon>Fabales</taxon>
        <taxon>Fabaceae</taxon>
        <taxon>Papilionoideae</taxon>
        <taxon>50 kb inversion clade</taxon>
        <taxon>NPAAA clade</taxon>
        <taxon>indigoferoid/millettioid clade</taxon>
        <taxon>Phaseoleae</taxon>
        <taxon>Vigna</taxon>
    </lineage>
</organism>
<protein>
    <submittedName>
        <fullName evidence="1">Uncharacterized protein</fullName>
    </submittedName>
</protein>
<dbReference type="Proteomes" id="UP001374535">
    <property type="component" value="Chromosome 11"/>
</dbReference>